<dbReference type="SUPFAM" id="SSF52096">
    <property type="entry name" value="ClpP/crotonase"/>
    <property type="match status" value="1"/>
</dbReference>
<accession>A0A7W7N4U7</accession>
<evidence type="ECO:0000313" key="3">
    <source>
        <dbReference type="EMBL" id="MBB4799985.1"/>
    </source>
</evidence>
<feature type="domain" description="Tail specific protease" evidence="2">
    <location>
        <begin position="368"/>
        <end position="529"/>
    </location>
</feature>
<dbReference type="EMBL" id="JACHLD010000001">
    <property type="protein sequence ID" value="MBB4799985.1"/>
    <property type="molecule type" value="Genomic_DNA"/>
</dbReference>
<evidence type="ECO:0000313" key="4">
    <source>
        <dbReference type="Proteomes" id="UP000561681"/>
    </source>
</evidence>
<dbReference type="RefSeq" id="WP_184157615.1">
    <property type="nucleotide sequence ID" value="NZ_JACHLD010000001.1"/>
</dbReference>
<dbReference type="Gene3D" id="2.30.42.10">
    <property type="match status" value="1"/>
</dbReference>
<dbReference type="GO" id="GO:0006508">
    <property type="term" value="P:proteolysis"/>
    <property type="evidence" value="ECO:0007669"/>
    <property type="project" value="UniProtKB-KW"/>
</dbReference>
<comment type="caution">
    <text evidence="3">The sequence shown here is derived from an EMBL/GenBank/DDBJ whole genome shotgun (WGS) entry which is preliminary data.</text>
</comment>
<dbReference type="InterPro" id="IPR029045">
    <property type="entry name" value="ClpP/crotonase-like_dom_sf"/>
</dbReference>
<dbReference type="Proteomes" id="UP000561681">
    <property type="component" value="Unassembled WGS sequence"/>
</dbReference>
<sequence length="554" mass="64104">MMRKKIVAVLFICFFMPLAFSQNISVVKLNENEVQRMASLCKIWGFLKYYHPNVAKGNFNWDEQLFLMIPKVLKSENKEELSKVYLNWIADLGEVKACKSCNAADKKESFDENFDLSWIQNTNLYTEELTSKLKYIENNRSQGSNKYVKFATNDNVEIQNEIQYPNFEYPEQNVRLLGLFRYWNVVEYFFPYKYQMDQKWDAVLIEMIPRFLEAKNTIEYQLAISETIMKLDDSHATFYSKEISDFFGRKHIPATFKIIDNKVVIDGFYDESLSKTSDIRIGDVVEKVNGKKVIDIFNENAKYINGSNLNVKMKNAYAFIFNGSTDSVKVTLNRNGVISEKNWARYYFKDFKIKEDTGEKYKILEGNIGYADMNLLEMKDVDKMMTDFKNTKAIIIDYRGPFMNFMPFLIARRFIKNEKIFARVIQPDLSYPGHFFEKKPKTITPMSGKYYSGKVIILVNSNTQSSSEYSTMMFQAGDNVTTIGSQTSGADGDVSEIEFVGFKSKMSGLGVFYPNKSETQRKGLKIDIEANPTIKGIQEGKDEVLQKAIEFIAK</sequence>
<dbReference type="Gene3D" id="3.90.226.10">
    <property type="entry name" value="2-enoyl-CoA Hydratase, Chain A, domain 1"/>
    <property type="match status" value="1"/>
</dbReference>
<keyword evidence="3" id="KW-0645">Protease</keyword>
<feature type="signal peptide" evidence="1">
    <location>
        <begin position="1"/>
        <end position="21"/>
    </location>
</feature>
<organism evidence="3 4">
    <name type="scientific">Flavobacterium nitrogenifigens</name>
    <dbReference type="NCBI Taxonomy" id="1617283"/>
    <lineage>
        <taxon>Bacteria</taxon>
        <taxon>Pseudomonadati</taxon>
        <taxon>Bacteroidota</taxon>
        <taxon>Flavobacteriia</taxon>
        <taxon>Flavobacteriales</taxon>
        <taxon>Flavobacteriaceae</taxon>
        <taxon>Flavobacterium</taxon>
    </lineage>
</organism>
<proteinExistence type="predicted"/>
<evidence type="ECO:0000256" key="1">
    <source>
        <dbReference type="SAM" id="SignalP"/>
    </source>
</evidence>
<dbReference type="AlphaFoldDB" id="A0A7W7N4U7"/>
<dbReference type="Gene3D" id="3.30.750.44">
    <property type="match status" value="1"/>
</dbReference>
<gene>
    <name evidence="3" type="ORF">HNP37_000024</name>
</gene>
<protein>
    <submittedName>
        <fullName evidence="3">C-terminal processing protease CtpA/Prc</fullName>
    </submittedName>
</protein>
<dbReference type="InterPro" id="IPR005151">
    <property type="entry name" value="Tail-specific_protease"/>
</dbReference>
<keyword evidence="3" id="KW-0378">Hydrolase</keyword>
<dbReference type="InterPro" id="IPR036034">
    <property type="entry name" value="PDZ_sf"/>
</dbReference>
<reference evidence="3 4" key="1">
    <citation type="submission" date="2020-08" db="EMBL/GenBank/DDBJ databases">
        <title>Functional genomics of gut bacteria from endangered species of beetles.</title>
        <authorList>
            <person name="Carlos-Shanley C."/>
        </authorList>
    </citation>
    <scope>NUCLEOTIDE SEQUENCE [LARGE SCALE GENOMIC DNA]</scope>
    <source>
        <strain evidence="3 4">S00142</strain>
    </source>
</reference>
<dbReference type="Pfam" id="PF03572">
    <property type="entry name" value="Peptidase_S41"/>
    <property type="match status" value="1"/>
</dbReference>
<keyword evidence="4" id="KW-1185">Reference proteome</keyword>
<evidence type="ECO:0000259" key="2">
    <source>
        <dbReference type="Pfam" id="PF03572"/>
    </source>
</evidence>
<dbReference type="GO" id="GO:0008236">
    <property type="term" value="F:serine-type peptidase activity"/>
    <property type="evidence" value="ECO:0007669"/>
    <property type="project" value="InterPro"/>
</dbReference>
<feature type="chain" id="PRO_5031262130" evidence="1">
    <location>
        <begin position="22"/>
        <end position="554"/>
    </location>
</feature>
<keyword evidence="1" id="KW-0732">Signal</keyword>
<name>A0A7W7N4U7_9FLAO</name>